<name>A0ABP8TQQ7_9ACTN</name>
<dbReference type="InterPro" id="IPR027417">
    <property type="entry name" value="P-loop_NTPase"/>
</dbReference>
<keyword evidence="2" id="KW-0067">ATP-binding</keyword>
<organism evidence="5 6">
    <name type="scientific">Actinoallomurus liliacearum</name>
    <dbReference type="NCBI Taxonomy" id="1080073"/>
    <lineage>
        <taxon>Bacteria</taxon>
        <taxon>Bacillati</taxon>
        <taxon>Actinomycetota</taxon>
        <taxon>Actinomycetes</taxon>
        <taxon>Streptosporangiales</taxon>
        <taxon>Thermomonosporaceae</taxon>
        <taxon>Actinoallomurus</taxon>
    </lineage>
</organism>
<feature type="domain" description="HTH luxR-type" evidence="4">
    <location>
        <begin position="902"/>
        <end position="967"/>
    </location>
</feature>
<dbReference type="CDD" id="cd06170">
    <property type="entry name" value="LuxR_C_like"/>
    <property type="match status" value="1"/>
</dbReference>
<dbReference type="SUPFAM" id="SSF46894">
    <property type="entry name" value="C-terminal effector domain of the bipartite response regulators"/>
    <property type="match status" value="1"/>
</dbReference>
<dbReference type="Gene3D" id="1.25.40.10">
    <property type="entry name" value="Tetratricopeptide repeat domain"/>
    <property type="match status" value="1"/>
</dbReference>
<keyword evidence="1" id="KW-0547">Nucleotide-binding</keyword>
<protein>
    <recommendedName>
        <fullName evidence="4">HTH luxR-type domain-containing protein</fullName>
    </recommendedName>
</protein>
<dbReference type="InterPro" id="IPR000792">
    <property type="entry name" value="Tscrpt_reg_LuxR_C"/>
</dbReference>
<dbReference type="InterPro" id="IPR041664">
    <property type="entry name" value="AAA_16"/>
</dbReference>
<reference evidence="6" key="1">
    <citation type="journal article" date="2019" name="Int. J. Syst. Evol. Microbiol.">
        <title>The Global Catalogue of Microorganisms (GCM) 10K type strain sequencing project: providing services to taxonomists for standard genome sequencing and annotation.</title>
        <authorList>
            <consortium name="The Broad Institute Genomics Platform"/>
            <consortium name="The Broad Institute Genome Sequencing Center for Infectious Disease"/>
            <person name="Wu L."/>
            <person name="Ma J."/>
        </authorList>
    </citation>
    <scope>NUCLEOTIDE SEQUENCE [LARGE SCALE GENOMIC DNA]</scope>
    <source>
        <strain evidence="6">JCM 17938</strain>
    </source>
</reference>
<feature type="region of interest" description="Disordered" evidence="3">
    <location>
        <begin position="1"/>
        <end position="26"/>
    </location>
</feature>
<dbReference type="InterPro" id="IPR011990">
    <property type="entry name" value="TPR-like_helical_dom_sf"/>
</dbReference>
<dbReference type="PANTHER" id="PTHR16305:SF35">
    <property type="entry name" value="TRANSCRIPTIONAL ACTIVATOR DOMAIN"/>
    <property type="match status" value="1"/>
</dbReference>
<dbReference type="InterPro" id="IPR016032">
    <property type="entry name" value="Sig_transdc_resp-reg_C-effctor"/>
</dbReference>
<evidence type="ECO:0000256" key="2">
    <source>
        <dbReference type="ARBA" id="ARBA00022840"/>
    </source>
</evidence>
<dbReference type="SUPFAM" id="SSF52540">
    <property type="entry name" value="P-loop containing nucleoside triphosphate hydrolases"/>
    <property type="match status" value="1"/>
</dbReference>
<dbReference type="Proteomes" id="UP001500212">
    <property type="component" value="Unassembled WGS sequence"/>
</dbReference>
<dbReference type="Pfam" id="PF00196">
    <property type="entry name" value="GerE"/>
    <property type="match status" value="1"/>
</dbReference>
<comment type="caution">
    <text evidence="5">The sequence shown here is derived from an EMBL/GenBank/DDBJ whole genome shotgun (WGS) entry which is preliminary data.</text>
</comment>
<evidence type="ECO:0000259" key="4">
    <source>
        <dbReference type="PROSITE" id="PS50043"/>
    </source>
</evidence>
<dbReference type="PROSITE" id="PS00622">
    <property type="entry name" value="HTH_LUXR_1"/>
    <property type="match status" value="1"/>
</dbReference>
<evidence type="ECO:0000256" key="1">
    <source>
        <dbReference type="ARBA" id="ARBA00022741"/>
    </source>
</evidence>
<dbReference type="Gene3D" id="1.10.10.10">
    <property type="entry name" value="Winged helix-like DNA-binding domain superfamily/Winged helix DNA-binding domain"/>
    <property type="match status" value="1"/>
</dbReference>
<dbReference type="PROSITE" id="PS50043">
    <property type="entry name" value="HTH_LUXR_2"/>
    <property type="match status" value="1"/>
</dbReference>
<dbReference type="PRINTS" id="PR00038">
    <property type="entry name" value="HTHLUXR"/>
</dbReference>
<evidence type="ECO:0000313" key="6">
    <source>
        <dbReference type="Proteomes" id="UP001500212"/>
    </source>
</evidence>
<gene>
    <name evidence="5" type="ORF">GCM10023195_62010</name>
</gene>
<dbReference type="SUPFAM" id="SSF48452">
    <property type="entry name" value="TPR-like"/>
    <property type="match status" value="1"/>
</dbReference>
<accession>A0ABP8TQQ7</accession>
<dbReference type="InterPro" id="IPR036388">
    <property type="entry name" value="WH-like_DNA-bd_sf"/>
</dbReference>
<proteinExistence type="predicted"/>
<dbReference type="PANTHER" id="PTHR16305">
    <property type="entry name" value="TESTICULAR SOLUBLE ADENYLYL CYCLASE"/>
    <property type="match status" value="1"/>
</dbReference>
<evidence type="ECO:0000256" key="3">
    <source>
        <dbReference type="SAM" id="MobiDB-lite"/>
    </source>
</evidence>
<evidence type="ECO:0000313" key="5">
    <source>
        <dbReference type="EMBL" id="GAA4614214.1"/>
    </source>
</evidence>
<dbReference type="Gene3D" id="3.40.50.300">
    <property type="entry name" value="P-loop containing nucleotide triphosphate hydrolases"/>
    <property type="match status" value="1"/>
</dbReference>
<sequence length="967" mass="102707">MDRRVGGTTGASSTAGATGEVDPPLVGRRDVLEGFGRLLDTAADGTCRFVGLAGDPGAGKTRLLDELAAEAARRRLPALSGRATEFEEMPFGAVLDALDDRLETIAKELPERLGAPAAGLLATVFPALSVAAPGDVGTMAPATNRYHLYRAVRRLLEELAASDGLVLVLDDVHWADESTVELLDHLTRHPPRGRMLVAVAYRPAQASPRLAALMETATRIPVDPLSEAEVGELLGPEVSRARRSALYEASGGNPFYLDALARMGTGVGTPDGTGEPTEIGELPHAVRAALGMELSGLSATALLVARAAAVVADEFEPALVAVTAETSEDGTLQAINELVARDVVRPAAPGRFRFRHPLVRHAAYESAAAGWRHAVHARIAARLADLRAPATARAPHVERSARIGDQTAIATLVEAARSVAAQAPATAAHWLQEALRLVPDTPDMRLALLLELARAQAVSGRIAEGKDTARELLRLLPPDDFARRARAARLCGIMERQLDRPHEARALLLDELRRIPDTQAPAAVELRVRLVTESLMRSDFRAAQAVLDLMPENADGWEPSLVLAVAAVRPMPAYAAGLIDDAARYATVAAGLMAVSPDDHLADWLDTDIWLGWLELMMGRYADALQHFGRFLTVARTTGQSSMLPHIMAGQAQTLTMLGRLEEAAAAAEEATEVARLLRSSESLGFAMTQQCLAASWSGDHESAVRLGDELVGLRLGRGEWWAAMARYARGMALIHAGRLDEGAEQLIAACGDFNDPQLDPGTLVACCETLADVDATRERPRDATGWADRADVLARPGLETNGGFAMLARAHALTASDPDLAAEQAQAAAAILDKGGMRIHAGRARLRAGIAYTAAGERTQARAELGAAAETFTACGARTLHAQAVRAQRKVGVRVPGATGRAAGPHGLSRREFEVATLVAEGCTNQQIAERLFLSIRTVETHLSHIFAKLGVSSRVGIVSALNQNP</sequence>
<dbReference type="Pfam" id="PF13191">
    <property type="entry name" value="AAA_16"/>
    <property type="match status" value="1"/>
</dbReference>
<dbReference type="SMART" id="SM00421">
    <property type="entry name" value="HTH_LUXR"/>
    <property type="match status" value="1"/>
</dbReference>
<dbReference type="RefSeq" id="WP_345362446.1">
    <property type="nucleotide sequence ID" value="NZ_BAABHJ010000023.1"/>
</dbReference>
<dbReference type="EMBL" id="BAABHJ010000023">
    <property type="protein sequence ID" value="GAA4614214.1"/>
    <property type="molecule type" value="Genomic_DNA"/>
</dbReference>
<feature type="compositionally biased region" description="Low complexity" evidence="3">
    <location>
        <begin position="10"/>
        <end position="19"/>
    </location>
</feature>
<keyword evidence="6" id="KW-1185">Reference proteome</keyword>